<evidence type="ECO:0000313" key="2">
    <source>
        <dbReference type="EMBL" id="PLW09403.1"/>
    </source>
</evidence>
<evidence type="ECO:0000256" key="1">
    <source>
        <dbReference type="SAM" id="MobiDB-lite"/>
    </source>
</evidence>
<keyword evidence="3" id="KW-1185">Reference proteome</keyword>
<accession>A0A2N5S839</accession>
<sequence>MTGRRFPNGQVKVPAQQPGEDVDVLTELLSTSLPGWYRYQLGGEVKLLARLVQVPAWWGGKAPRQAGTGTSLVGRYQLGGEVNLLSGLVQVPAWWGGQPPRRDGTGASSVGRSSSLPGWYRYQLGREVNLLTGHPMDEADTGHPGHPVDDQVYDQYT</sequence>
<reference evidence="2 3" key="1">
    <citation type="submission" date="2017-11" db="EMBL/GenBank/DDBJ databases">
        <title>De novo assembly and phasing of dikaryotic genomes from two isolates of Puccinia coronata f. sp. avenae, the causal agent of oat crown rust.</title>
        <authorList>
            <person name="Miller M.E."/>
            <person name="Zhang Y."/>
            <person name="Omidvar V."/>
            <person name="Sperschneider J."/>
            <person name="Schwessinger B."/>
            <person name="Raley C."/>
            <person name="Palmer J.M."/>
            <person name="Garnica D."/>
            <person name="Upadhyaya N."/>
            <person name="Rathjen J."/>
            <person name="Taylor J.M."/>
            <person name="Park R.F."/>
            <person name="Dodds P.N."/>
            <person name="Hirsch C.D."/>
            <person name="Kianian S.F."/>
            <person name="Figueroa M."/>
        </authorList>
    </citation>
    <scope>NUCLEOTIDE SEQUENCE [LARGE SCALE GENOMIC DNA]</scope>
    <source>
        <strain evidence="2">12NC29</strain>
    </source>
</reference>
<feature type="region of interest" description="Disordered" evidence="1">
    <location>
        <begin position="133"/>
        <end position="157"/>
    </location>
</feature>
<feature type="compositionally biased region" description="Basic and acidic residues" evidence="1">
    <location>
        <begin position="135"/>
        <end position="149"/>
    </location>
</feature>
<evidence type="ECO:0000313" key="3">
    <source>
        <dbReference type="Proteomes" id="UP000235388"/>
    </source>
</evidence>
<name>A0A2N5S839_9BASI</name>
<organism evidence="2 3">
    <name type="scientific">Puccinia coronata f. sp. avenae</name>
    <dbReference type="NCBI Taxonomy" id="200324"/>
    <lineage>
        <taxon>Eukaryota</taxon>
        <taxon>Fungi</taxon>
        <taxon>Dikarya</taxon>
        <taxon>Basidiomycota</taxon>
        <taxon>Pucciniomycotina</taxon>
        <taxon>Pucciniomycetes</taxon>
        <taxon>Pucciniales</taxon>
        <taxon>Pucciniaceae</taxon>
        <taxon>Puccinia</taxon>
    </lineage>
</organism>
<gene>
    <name evidence="2" type="ORF">PCANC_28015</name>
</gene>
<dbReference type="AlphaFoldDB" id="A0A2N5S839"/>
<comment type="caution">
    <text evidence="2">The sequence shown here is derived from an EMBL/GenBank/DDBJ whole genome shotgun (WGS) entry which is preliminary data.</text>
</comment>
<dbReference type="Proteomes" id="UP000235388">
    <property type="component" value="Unassembled WGS sequence"/>
</dbReference>
<protein>
    <submittedName>
        <fullName evidence="2">Uncharacterized protein</fullName>
    </submittedName>
</protein>
<proteinExistence type="predicted"/>
<dbReference type="EMBL" id="PGCJ01001106">
    <property type="protein sequence ID" value="PLW09403.1"/>
    <property type="molecule type" value="Genomic_DNA"/>
</dbReference>